<keyword evidence="1" id="KW-0812">Transmembrane</keyword>
<gene>
    <name evidence="2" type="ORF">L9F63_000088</name>
</gene>
<dbReference type="Proteomes" id="UP001233999">
    <property type="component" value="Unassembled WGS sequence"/>
</dbReference>
<keyword evidence="3" id="KW-1185">Reference proteome</keyword>
<evidence type="ECO:0000313" key="2">
    <source>
        <dbReference type="EMBL" id="KAJ9601697.1"/>
    </source>
</evidence>
<reference evidence="2" key="2">
    <citation type="submission" date="2023-05" db="EMBL/GenBank/DDBJ databases">
        <authorList>
            <person name="Fouks B."/>
        </authorList>
    </citation>
    <scope>NUCLEOTIDE SEQUENCE</scope>
    <source>
        <strain evidence="2">Stay&amp;Tobe</strain>
        <tissue evidence="2">Testes</tissue>
    </source>
</reference>
<keyword evidence="1" id="KW-0472">Membrane</keyword>
<feature type="transmembrane region" description="Helical" evidence="1">
    <location>
        <begin position="67"/>
        <end position="87"/>
    </location>
</feature>
<sequence length="305" mass="35994">SIFRTLLPLPNLFDNAQNERRYSWTQNDKTPRNDIMGSPFTPREGMVEILAPKALFKIRMWFCLKGLFFNIILNSSSFLSWMLIFFLKSFRINNCFNFWYPDLHGLPRLPLQAGLLVLPTWRTSNTYVKVGYILIIKKYVQAIMLTTLLRFSSGCTLKKNRPTILSSYTKERISTWKTMYDFFVVITTFLFISILAHALIVVVNSFRVTHIHFSSIVAKYLYFLTSISRIRAHILPFFLKWEVFKIDSLGLYLKVHFLTYLKISLWSYGKQICYATFPKTDISAEIRLFVLFLFQPLRNIFWNIS</sequence>
<feature type="non-terminal residue" evidence="2">
    <location>
        <position position="305"/>
    </location>
</feature>
<feature type="non-terminal residue" evidence="2">
    <location>
        <position position="1"/>
    </location>
</feature>
<evidence type="ECO:0000313" key="3">
    <source>
        <dbReference type="Proteomes" id="UP001233999"/>
    </source>
</evidence>
<name>A0AAD8ANV5_DIPPU</name>
<organism evidence="2 3">
    <name type="scientific">Diploptera punctata</name>
    <name type="common">Pacific beetle cockroach</name>
    <dbReference type="NCBI Taxonomy" id="6984"/>
    <lineage>
        <taxon>Eukaryota</taxon>
        <taxon>Metazoa</taxon>
        <taxon>Ecdysozoa</taxon>
        <taxon>Arthropoda</taxon>
        <taxon>Hexapoda</taxon>
        <taxon>Insecta</taxon>
        <taxon>Pterygota</taxon>
        <taxon>Neoptera</taxon>
        <taxon>Polyneoptera</taxon>
        <taxon>Dictyoptera</taxon>
        <taxon>Blattodea</taxon>
        <taxon>Blaberoidea</taxon>
        <taxon>Blaberidae</taxon>
        <taxon>Diplopterinae</taxon>
        <taxon>Diploptera</taxon>
    </lineage>
</organism>
<dbReference type="EMBL" id="JASPKZ010000004">
    <property type="protein sequence ID" value="KAJ9601697.1"/>
    <property type="molecule type" value="Genomic_DNA"/>
</dbReference>
<accession>A0AAD8ANV5</accession>
<comment type="caution">
    <text evidence="2">The sequence shown here is derived from an EMBL/GenBank/DDBJ whole genome shotgun (WGS) entry which is preliminary data.</text>
</comment>
<feature type="transmembrane region" description="Helical" evidence="1">
    <location>
        <begin position="180"/>
        <end position="200"/>
    </location>
</feature>
<keyword evidence="1" id="KW-1133">Transmembrane helix</keyword>
<protein>
    <submittedName>
        <fullName evidence="2">Uncharacterized protein</fullName>
    </submittedName>
</protein>
<reference evidence="2" key="1">
    <citation type="journal article" date="2023" name="IScience">
        <title>Live-bearing cockroach genome reveals convergent evolutionary mechanisms linked to viviparity in insects and beyond.</title>
        <authorList>
            <person name="Fouks B."/>
            <person name="Harrison M.C."/>
            <person name="Mikhailova A.A."/>
            <person name="Marchal E."/>
            <person name="English S."/>
            <person name="Carruthers M."/>
            <person name="Jennings E.C."/>
            <person name="Chiamaka E.L."/>
            <person name="Frigard R.A."/>
            <person name="Pippel M."/>
            <person name="Attardo G.M."/>
            <person name="Benoit J.B."/>
            <person name="Bornberg-Bauer E."/>
            <person name="Tobe S.S."/>
        </authorList>
    </citation>
    <scope>NUCLEOTIDE SEQUENCE</scope>
    <source>
        <strain evidence="2">Stay&amp;Tobe</strain>
    </source>
</reference>
<dbReference type="AlphaFoldDB" id="A0AAD8ANV5"/>
<proteinExistence type="predicted"/>
<evidence type="ECO:0000256" key="1">
    <source>
        <dbReference type="SAM" id="Phobius"/>
    </source>
</evidence>